<comment type="caution">
    <text evidence="1">The sequence shown here is derived from an EMBL/GenBank/DDBJ whole genome shotgun (WGS) entry which is preliminary data.</text>
</comment>
<dbReference type="Proteomes" id="UP000799755">
    <property type="component" value="Unassembled WGS sequence"/>
</dbReference>
<organism evidence="1 2">
    <name type="scientific">Lindgomyces ingoldianus</name>
    <dbReference type="NCBI Taxonomy" id="673940"/>
    <lineage>
        <taxon>Eukaryota</taxon>
        <taxon>Fungi</taxon>
        <taxon>Dikarya</taxon>
        <taxon>Ascomycota</taxon>
        <taxon>Pezizomycotina</taxon>
        <taxon>Dothideomycetes</taxon>
        <taxon>Pleosporomycetidae</taxon>
        <taxon>Pleosporales</taxon>
        <taxon>Lindgomycetaceae</taxon>
        <taxon>Lindgomyces</taxon>
    </lineage>
</organism>
<evidence type="ECO:0000313" key="2">
    <source>
        <dbReference type="Proteomes" id="UP000799755"/>
    </source>
</evidence>
<evidence type="ECO:0000313" key="1">
    <source>
        <dbReference type="EMBL" id="KAF2470822.1"/>
    </source>
</evidence>
<reference evidence="1" key="1">
    <citation type="journal article" date="2020" name="Stud. Mycol.">
        <title>101 Dothideomycetes genomes: a test case for predicting lifestyles and emergence of pathogens.</title>
        <authorList>
            <person name="Haridas S."/>
            <person name="Albert R."/>
            <person name="Binder M."/>
            <person name="Bloem J."/>
            <person name="Labutti K."/>
            <person name="Salamov A."/>
            <person name="Andreopoulos B."/>
            <person name="Baker S."/>
            <person name="Barry K."/>
            <person name="Bills G."/>
            <person name="Bluhm B."/>
            <person name="Cannon C."/>
            <person name="Castanera R."/>
            <person name="Culley D."/>
            <person name="Daum C."/>
            <person name="Ezra D."/>
            <person name="Gonzalez J."/>
            <person name="Henrissat B."/>
            <person name="Kuo A."/>
            <person name="Liang C."/>
            <person name="Lipzen A."/>
            <person name="Lutzoni F."/>
            <person name="Magnuson J."/>
            <person name="Mondo S."/>
            <person name="Nolan M."/>
            <person name="Ohm R."/>
            <person name="Pangilinan J."/>
            <person name="Park H.-J."/>
            <person name="Ramirez L."/>
            <person name="Alfaro M."/>
            <person name="Sun H."/>
            <person name="Tritt A."/>
            <person name="Yoshinaga Y."/>
            <person name="Zwiers L.-H."/>
            <person name="Turgeon B."/>
            <person name="Goodwin S."/>
            <person name="Spatafora J."/>
            <person name="Crous P."/>
            <person name="Grigoriev I."/>
        </authorList>
    </citation>
    <scope>NUCLEOTIDE SEQUENCE</scope>
    <source>
        <strain evidence="1">ATCC 200398</strain>
    </source>
</reference>
<name>A0ACB6QVD4_9PLEO</name>
<proteinExistence type="predicted"/>
<sequence>MASSCSTFSLAPSLPMKIVPYVPSARKHKPKPKANAKATTRTAGYNISEANSYKDSGEWFDINDFPMPDSNASRSFNPGVLAPLRDADPSGSLDQAIEFPLIVESDAAEGNHSATHVEPSNGASDYQENGYRAAAGSEGYRAGQDGHLDADGVRAFSVEDMESIRHDSLLAQDNPLFGDVSVTDGPSATRKGTHSSSVDTMIISPAAVPDVTPEPELEDPRSGFQF</sequence>
<gene>
    <name evidence="1" type="ORF">BDR25DRAFT_369351</name>
</gene>
<dbReference type="EMBL" id="MU003507">
    <property type="protein sequence ID" value="KAF2470822.1"/>
    <property type="molecule type" value="Genomic_DNA"/>
</dbReference>
<protein>
    <submittedName>
        <fullName evidence="1">Uncharacterized protein</fullName>
    </submittedName>
</protein>
<accession>A0ACB6QVD4</accession>
<keyword evidence="2" id="KW-1185">Reference proteome</keyword>